<sequence length="46" mass="5641">MLNRYSLFHRVYRQFKSFPVFIPIGFKFGSDTIKTYKKSCIYYDSF</sequence>
<evidence type="ECO:0000313" key="2">
    <source>
        <dbReference type="Proteomes" id="UP000001338"/>
    </source>
</evidence>
<dbReference type="Proteomes" id="UP000001338">
    <property type="component" value="Unassembled WGS sequence"/>
</dbReference>
<gene>
    <name evidence="1" type="ORF">LEP1GSC036_0642</name>
</gene>
<evidence type="ECO:0000313" key="1">
    <source>
        <dbReference type="EMBL" id="EKR66021.1"/>
    </source>
</evidence>
<proteinExistence type="predicted"/>
<dbReference type="EMBL" id="AFLV02000009">
    <property type="protein sequence ID" value="EKR66021.1"/>
    <property type="molecule type" value="Genomic_DNA"/>
</dbReference>
<reference evidence="1 2" key="1">
    <citation type="submission" date="2012-10" db="EMBL/GenBank/DDBJ databases">
        <authorList>
            <person name="Harkins D.M."/>
            <person name="Durkin A.S."/>
            <person name="Brinkac L.M."/>
            <person name="Haft D.H."/>
            <person name="Selengut J.D."/>
            <person name="Sanka R."/>
            <person name="DePew J."/>
            <person name="Purushe J."/>
            <person name="Whelen A.C."/>
            <person name="Vinetz J.M."/>
            <person name="Sutton G.G."/>
            <person name="Nierman W.C."/>
            <person name="Fouts D.E."/>
        </authorList>
    </citation>
    <scope>NUCLEOTIDE SEQUENCE [LARGE SCALE GENOMIC DNA]</scope>
    <source>
        <strain evidence="1 2">2006001853</strain>
    </source>
</reference>
<dbReference type="AlphaFoldDB" id="A0A828Z413"/>
<protein>
    <submittedName>
        <fullName evidence="1">Uncharacterized protein</fullName>
    </submittedName>
</protein>
<organism evidence="1 2">
    <name type="scientific">Leptospira weilii str. 2006001853</name>
    <dbReference type="NCBI Taxonomy" id="1001589"/>
    <lineage>
        <taxon>Bacteria</taxon>
        <taxon>Pseudomonadati</taxon>
        <taxon>Spirochaetota</taxon>
        <taxon>Spirochaetia</taxon>
        <taxon>Leptospirales</taxon>
        <taxon>Leptospiraceae</taxon>
        <taxon>Leptospira</taxon>
    </lineage>
</organism>
<comment type="caution">
    <text evidence="1">The sequence shown here is derived from an EMBL/GenBank/DDBJ whole genome shotgun (WGS) entry which is preliminary data.</text>
</comment>
<name>A0A828Z413_9LEPT</name>
<accession>A0A828Z413</accession>